<evidence type="ECO:0000256" key="2">
    <source>
        <dbReference type="SAM" id="Phobius"/>
    </source>
</evidence>
<accession>A0ABU7X0L1</accession>
<sequence>MVHVLRQRRRASAGGFALMLAGAGILAAAGPAGAAETAYRTECVPPPISGLPAIQGTTKVEVTAPATAKVGDEVEVVWRTVEAASKNPDILDLDKDTVQPSGKIKVGGAQSGELSVQGPRQNPPIPKNSPMKLSDMKGTLKLEKPGEVTLAPGFYNINVNKPISTDTKCTPKEEVEPAATIKVTDGGGPGGTTGGGTGGGDTGGSGTGGSGSGGAAGGSTASGGTSAGGTGGAAGGSDTGGSTGGTGGTSGGSSGSSGGSSGSSGGGGDPDGTSYTGKQVQVPYACKTPIGDKKATSPVQINATKKGGAYDLTVKFAKSVMDSPADIPAGAVKPSMQVRLGGADKGTVTADGPANQEPIKSGQPIAIPDLKGTYTPGATGKATLTPGVLTVNALGTTTTCTPEKDPGVSLALDTTAQQGGTGGGSSASGGTTGGSGGTSGGSMGPASAGGTSGGLAETGAGDHGGLRALALIAGTVVLLGGAVFTFVPGRTLRRR</sequence>
<keyword evidence="5" id="KW-1185">Reference proteome</keyword>
<evidence type="ECO:0000313" key="4">
    <source>
        <dbReference type="EMBL" id="MEF3116992.1"/>
    </source>
</evidence>
<feature type="region of interest" description="Disordered" evidence="1">
    <location>
        <begin position="413"/>
        <end position="456"/>
    </location>
</feature>
<keyword evidence="2" id="KW-0812">Transmembrane</keyword>
<name>A0ABU7X0L1_9ACTN</name>
<protein>
    <submittedName>
        <fullName evidence="4">Uncharacterized protein</fullName>
    </submittedName>
</protein>
<feature type="region of interest" description="Disordered" evidence="1">
    <location>
        <begin position="96"/>
        <end position="134"/>
    </location>
</feature>
<keyword evidence="3" id="KW-0732">Signal</keyword>
<gene>
    <name evidence="4" type="ORF">RB636_27860</name>
</gene>
<evidence type="ECO:0000256" key="1">
    <source>
        <dbReference type="SAM" id="MobiDB-lite"/>
    </source>
</evidence>
<dbReference type="EMBL" id="JAVFKM010000015">
    <property type="protein sequence ID" value="MEF3116992.1"/>
    <property type="molecule type" value="Genomic_DNA"/>
</dbReference>
<feature type="chain" id="PRO_5045412764" evidence="3">
    <location>
        <begin position="35"/>
        <end position="495"/>
    </location>
</feature>
<reference evidence="4 5" key="1">
    <citation type="submission" date="2023-08" db="EMBL/GenBank/DDBJ databases">
        <authorList>
            <person name="Sharma P."/>
            <person name="Verma V."/>
            <person name="Mohan M.K."/>
            <person name="Dubey A.K."/>
        </authorList>
    </citation>
    <scope>NUCLEOTIDE SEQUENCE [LARGE SCALE GENOMIC DNA]</scope>
    <source>
        <strain evidence="4 5">ADP4</strain>
    </source>
</reference>
<feature type="signal peptide" evidence="3">
    <location>
        <begin position="1"/>
        <end position="34"/>
    </location>
</feature>
<feature type="compositionally biased region" description="Gly residues" evidence="1">
    <location>
        <begin position="419"/>
        <end position="443"/>
    </location>
</feature>
<keyword evidence="2" id="KW-0472">Membrane</keyword>
<organism evidence="4 5">
    <name type="scientific">Streptomyces chrestomyceticus</name>
    <dbReference type="NCBI Taxonomy" id="68185"/>
    <lineage>
        <taxon>Bacteria</taxon>
        <taxon>Bacillati</taxon>
        <taxon>Actinomycetota</taxon>
        <taxon>Actinomycetes</taxon>
        <taxon>Kitasatosporales</taxon>
        <taxon>Streptomycetaceae</taxon>
        <taxon>Streptomyces</taxon>
    </lineage>
</organism>
<feature type="compositionally biased region" description="Gly residues" evidence="1">
    <location>
        <begin position="185"/>
        <end position="270"/>
    </location>
</feature>
<feature type="region of interest" description="Disordered" evidence="1">
    <location>
        <begin position="178"/>
        <end position="277"/>
    </location>
</feature>
<comment type="caution">
    <text evidence="4">The sequence shown here is derived from an EMBL/GenBank/DDBJ whole genome shotgun (WGS) entry which is preliminary data.</text>
</comment>
<dbReference type="RefSeq" id="WP_331788530.1">
    <property type="nucleotide sequence ID" value="NZ_JAVFKM010000015.1"/>
</dbReference>
<keyword evidence="2" id="KW-1133">Transmembrane helix</keyword>
<evidence type="ECO:0000313" key="5">
    <source>
        <dbReference type="Proteomes" id="UP001348265"/>
    </source>
</evidence>
<proteinExistence type="predicted"/>
<feature type="transmembrane region" description="Helical" evidence="2">
    <location>
        <begin position="468"/>
        <end position="487"/>
    </location>
</feature>
<evidence type="ECO:0000256" key="3">
    <source>
        <dbReference type="SAM" id="SignalP"/>
    </source>
</evidence>
<dbReference type="Proteomes" id="UP001348265">
    <property type="component" value="Unassembled WGS sequence"/>
</dbReference>
<feature type="compositionally biased region" description="Low complexity" evidence="1">
    <location>
        <begin position="444"/>
        <end position="456"/>
    </location>
</feature>